<evidence type="ECO:0000256" key="1">
    <source>
        <dbReference type="ARBA" id="ARBA00004651"/>
    </source>
</evidence>
<feature type="transmembrane region" description="Helical" evidence="8">
    <location>
        <begin position="147"/>
        <end position="174"/>
    </location>
</feature>
<dbReference type="Proteomes" id="UP000608579">
    <property type="component" value="Unassembled WGS sequence"/>
</dbReference>
<dbReference type="GO" id="GO:0016763">
    <property type="term" value="F:pentosyltransferase activity"/>
    <property type="evidence" value="ECO:0007669"/>
    <property type="project" value="TreeGrafter"/>
</dbReference>
<protein>
    <submittedName>
        <fullName evidence="10">Phospholipid carrier-dependent glycosyltransferase</fullName>
    </submittedName>
</protein>
<feature type="transmembrane region" description="Helical" evidence="8">
    <location>
        <begin position="105"/>
        <end position="126"/>
    </location>
</feature>
<sequence>MKLSRKLKVSWDIISDTKVYPIVVAAFIFTLKLMIINTPSPTLPPSECTEAKNGFPTGCGFVFDEAYYVPAARKYLAGEAVNNEHPPIAKFMIVLGILIFGDNPLGWRFFSSLMFAVSVATVGYIAQHFTRNKFVYLTAPLFYGFDIMAFNIGQLAMLDSIALGFGLIGTLFFLKEKYRSSALFLGLALSSKTAMLFLIIALLAYKLLHSLTSDRNLLKAFNNFSYVFERTIIIIVAIFIASLAVYDYSLNAFDNPLNHLDYILNYHSRLRYNCSEFNLPFYCIVREVKSGVVKETVVDLPMSWTVPYFSFRPAPYHVVKLSVGEEEWRPVAYWGIYSPIWWTTWVIVVTLAIQLLDLIRIREDAKAEVFLLTWIGVNYGIYFILGYLMSRWVYPFYFIPTIPALAIALPYLLGEKGFPRLVVYALLVTQLIWFFIFFPVKNDIHIAILKLLNLPR</sequence>
<evidence type="ECO:0000256" key="8">
    <source>
        <dbReference type="SAM" id="Phobius"/>
    </source>
</evidence>
<keyword evidence="6 8" id="KW-1133">Transmembrane helix</keyword>
<keyword evidence="4 10" id="KW-0808">Transferase</keyword>
<keyword evidence="7 8" id="KW-0472">Membrane</keyword>
<evidence type="ECO:0000256" key="4">
    <source>
        <dbReference type="ARBA" id="ARBA00022679"/>
    </source>
</evidence>
<feature type="domain" description="Glycosyltransferase RgtA/B/C/D-like" evidence="9">
    <location>
        <begin position="85"/>
        <end position="215"/>
    </location>
</feature>
<feature type="transmembrane region" description="Helical" evidence="8">
    <location>
        <begin position="20"/>
        <end position="36"/>
    </location>
</feature>
<evidence type="ECO:0000256" key="3">
    <source>
        <dbReference type="ARBA" id="ARBA00022676"/>
    </source>
</evidence>
<dbReference type="InterPro" id="IPR050297">
    <property type="entry name" value="LipidA_mod_glycosyltrf_83"/>
</dbReference>
<reference evidence="10" key="1">
    <citation type="journal article" date="2020" name="ISME J.">
        <title>Gammaproteobacteria mediating utilization of methyl-, sulfur- and petroleum organic compounds in deep ocean hydrothermal plumes.</title>
        <authorList>
            <person name="Zhou Z."/>
            <person name="Liu Y."/>
            <person name="Pan J."/>
            <person name="Cron B.R."/>
            <person name="Toner B.M."/>
            <person name="Anantharaman K."/>
            <person name="Breier J.A."/>
            <person name="Dick G.J."/>
            <person name="Li M."/>
        </authorList>
    </citation>
    <scope>NUCLEOTIDE SEQUENCE</scope>
    <source>
        <strain evidence="10">SZUA-1515</strain>
    </source>
</reference>
<evidence type="ECO:0000256" key="5">
    <source>
        <dbReference type="ARBA" id="ARBA00022692"/>
    </source>
</evidence>
<accession>A0A832ZXK2</accession>
<dbReference type="GO" id="GO:0005886">
    <property type="term" value="C:plasma membrane"/>
    <property type="evidence" value="ECO:0007669"/>
    <property type="project" value="UniProtKB-SubCell"/>
</dbReference>
<comment type="caution">
    <text evidence="10">The sequence shown here is derived from an EMBL/GenBank/DDBJ whole genome shotgun (WGS) entry which is preliminary data.</text>
</comment>
<keyword evidence="5 8" id="KW-0812">Transmembrane</keyword>
<feature type="transmembrane region" description="Helical" evidence="8">
    <location>
        <begin position="180"/>
        <end position="205"/>
    </location>
</feature>
<feature type="transmembrane region" description="Helical" evidence="8">
    <location>
        <begin position="371"/>
        <end position="390"/>
    </location>
</feature>
<dbReference type="Pfam" id="PF13231">
    <property type="entry name" value="PMT_2"/>
    <property type="match status" value="1"/>
</dbReference>
<dbReference type="InterPro" id="IPR038731">
    <property type="entry name" value="RgtA/B/C-like"/>
</dbReference>
<evidence type="ECO:0000313" key="10">
    <source>
        <dbReference type="EMBL" id="HIQ29176.1"/>
    </source>
</evidence>
<dbReference type="PANTHER" id="PTHR33908:SF11">
    <property type="entry name" value="MEMBRANE PROTEIN"/>
    <property type="match status" value="1"/>
</dbReference>
<dbReference type="PANTHER" id="PTHR33908">
    <property type="entry name" value="MANNOSYLTRANSFERASE YKCB-RELATED"/>
    <property type="match status" value="1"/>
</dbReference>
<evidence type="ECO:0000259" key="9">
    <source>
        <dbReference type="Pfam" id="PF13231"/>
    </source>
</evidence>
<dbReference type="AlphaFoldDB" id="A0A832ZXK2"/>
<feature type="transmembrane region" description="Helical" evidence="8">
    <location>
        <begin position="396"/>
        <end position="414"/>
    </location>
</feature>
<evidence type="ECO:0000256" key="2">
    <source>
        <dbReference type="ARBA" id="ARBA00022475"/>
    </source>
</evidence>
<feature type="transmembrane region" description="Helical" evidence="8">
    <location>
        <begin position="226"/>
        <end position="246"/>
    </location>
</feature>
<proteinExistence type="predicted"/>
<gene>
    <name evidence="10" type="ORF">EYH45_01280</name>
</gene>
<dbReference type="GO" id="GO:0008610">
    <property type="term" value="P:lipid biosynthetic process"/>
    <property type="evidence" value="ECO:0007669"/>
    <property type="project" value="UniProtKB-ARBA"/>
</dbReference>
<feature type="transmembrane region" description="Helical" evidence="8">
    <location>
        <begin position="421"/>
        <end position="440"/>
    </location>
</feature>
<feature type="transmembrane region" description="Helical" evidence="8">
    <location>
        <begin position="340"/>
        <end position="359"/>
    </location>
</feature>
<keyword evidence="3" id="KW-0328">Glycosyltransferase</keyword>
<evidence type="ECO:0000256" key="7">
    <source>
        <dbReference type="ARBA" id="ARBA00023136"/>
    </source>
</evidence>
<name>A0A832ZXK2_CALS0</name>
<evidence type="ECO:0000313" key="11">
    <source>
        <dbReference type="Proteomes" id="UP000608579"/>
    </source>
</evidence>
<comment type="subcellular location">
    <subcellularLocation>
        <location evidence="1">Cell membrane</location>
        <topology evidence="1">Multi-pass membrane protein</topology>
    </subcellularLocation>
</comment>
<keyword evidence="2" id="KW-1003">Cell membrane</keyword>
<dbReference type="EMBL" id="DQVM01000026">
    <property type="protein sequence ID" value="HIQ29176.1"/>
    <property type="molecule type" value="Genomic_DNA"/>
</dbReference>
<evidence type="ECO:0000256" key="6">
    <source>
        <dbReference type="ARBA" id="ARBA00022989"/>
    </source>
</evidence>
<organism evidence="10 11">
    <name type="scientific">Caldiarchaeum subterraneum</name>
    <dbReference type="NCBI Taxonomy" id="311458"/>
    <lineage>
        <taxon>Archaea</taxon>
        <taxon>Nitrososphaerota</taxon>
        <taxon>Candidatus Caldarchaeales</taxon>
        <taxon>Candidatus Caldarchaeaceae</taxon>
        <taxon>Candidatus Caldarchaeum</taxon>
    </lineage>
</organism>